<accession>A0A6A3YRA9</accession>
<gene>
    <name evidence="4" type="ORF">PF002_g5654</name>
    <name evidence="3" type="ORF">PF005_g6523</name>
    <name evidence="2" type="ORF">PF011_g5605</name>
</gene>
<dbReference type="Proteomes" id="UP000433483">
    <property type="component" value="Unassembled WGS sequence"/>
</dbReference>
<dbReference type="Proteomes" id="UP000440367">
    <property type="component" value="Unassembled WGS sequence"/>
</dbReference>
<keyword evidence="5" id="KW-1185">Reference proteome</keyword>
<evidence type="ECO:0000256" key="1">
    <source>
        <dbReference type="SAM" id="MobiDB-lite"/>
    </source>
</evidence>
<dbReference type="AlphaFoldDB" id="A0A6A3YRA9"/>
<reference evidence="5 6" key="1">
    <citation type="submission" date="2018-08" db="EMBL/GenBank/DDBJ databases">
        <title>Genomic investigation of the strawberry pathogen Phytophthora fragariae indicates pathogenicity is determined by transcriptional variation in three key races.</title>
        <authorList>
            <person name="Adams T.M."/>
            <person name="Armitage A.D."/>
            <person name="Sobczyk M.K."/>
            <person name="Bates H.J."/>
            <person name="Dunwell J.M."/>
            <person name="Nellist C.F."/>
            <person name="Harrison R.J."/>
        </authorList>
    </citation>
    <scope>NUCLEOTIDE SEQUENCE [LARGE SCALE GENOMIC DNA]</scope>
    <source>
        <strain evidence="4 6">BC-1</strain>
        <strain evidence="3 5">NOV-27</strain>
        <strain evidence="2 7">SCRP245</strain>
    </source>
</reference>
<sequence length="93" mass="10218">MMLVSLMPTNSKQTSAQGAASASVAWPPSEPTREPSEALVLNDKPRTTRFESVLALNLEKLPNWQRAQVAMAKPYAEVIRAGMQDAAKLRRPI</sequence>
<dbReference type="EMBL" id="QXGD01000187">
    <property type="protein sequence ID" value="KAE9248697.1"/>
    <property type="molecule type" value="Genomic_DNA"/>
</dbReference>
<feature type="region of interest" description="Disordered" evidence="1">
    <location>
        <begin position="1"/>
        <end position="37"/>
    </location>
</feature>
<name>A0A6A3YRA9_9STRA</name>
<evidence type="ECO:0000313" key="7">
    <source>
        <dbReference type="Proteomes" id="UP000460718"/>
    </source>
</evidence>
<dbReference type="EMBL" id="QXGB01000244">
    <property type="protein sequence ID" value="KAE9222873.1"/>
    <property type="molecule type" value="Genomic_DNA"/>
</dbReference>
<dbReference type="Proteomes" id="UP000460718">
    <property type="component" value="Unassembled WGS sequence"/>
</dbReference>
<dbReference type="EMBL" id="QXFW01000223">
    <property type="protein sequence ID" value="KAE9019979.1"/>
    <property type="molecule type" value="Genomic_DNA"/>
</dbReference>
<protein>
    <submittedName>
        <fullName evidence="3">Uncharacterized protein</fullName>
    </submittedName>
</protein>
<feature type="compositionally biased region" description="Polar residues" evidence="1">
    <location>
        <begin position="7"/>
        <end position="20"/>
    </location>
</feature>
<evidence type="ECO:0000313" key="2">
    <source>
        <dbReference type="EMBL" id="KAE9019979.1"/>
    </source>
</evidence>
<evidence type="ECO:0000313" key="3">
    <source>
        <dbReference type="EMBL" id="KAE9222873.1"/>
    </source>
</evidence>
<proteinExistence type="predicted"/>
<comment type="caution">
    <text evidence="3">The sequence shown here is derived from an EMBL/GenBank/DDBJ whole genome shotgun (WGS) entry which is preliminary data.</text>
</comment>
<evidence type="ECO:0000313" key="4">
    <source>
        <dbReference type="EMBL" id="KAE9248697.1"/>
    </source>
</evidence>
<evidence type="ECO:0000313" key="6">
    <source>
        <dbReference type="Proteomes" id="UP000440367"/>
    </source>
</evidence>
<evidence type="ECO:0000313" key="5">
    <source>
        <dbReference type="Proteomes" id="UP000433483"/>
    </source>
</evidence>
<organism evidence="3 5">
    <name type="scientific">Phytophthora fragariae</name>
    <dbReference type="NCBI Taxonomy" id="53985"/>
    <lineage>
        <taxon>Eukaryota</taxon>
        <taxon>Sar</taxon>
        <taxon>Stramenopiles</taxon>
        <taxon>Oomycota</taxon>
        <taxon>Peronosporomycetes</taxon>
        <taxon>Peronosporales</taxon>
        <taxon>Peronosporaceae</taxon>
        <taxon>Phytophthora</taxon>
    </lineage>
</organism>